<keyword evidence="5" id="KW-1185">Reference proteome</keyword>
<feature type="region of interest" description="Disordered" evidence="1">
    <location>
        <begin position="379"/>
        <end position="411"/>
    </location>
</feature>
<reference evidence="4 5" key="1">
    <citation type="submission" date="2012-09" db="EMBL/GenBank/DDBJ databases">
        <title>The Genome Sequence of Actinobaculum massiliae ACS-171-V-COL2.</title>
        <authorList>
            <consortium name="The Broad Institute Genome Sequencing Platform"/>
            <person name="Earl A."/>
            <person name="Ward D."/>
            <person name="Feldgarden M."/>
            <person name="Gevers D."/>
            <person name="Saerens B."/>
            <person name="Vaneechoutte M."/>
            <person name="Walker B."/>
            <person name="Young S.K."/>
            <person name="Zeng Q."/>
            <person name="Gargeya S."/>
            <person name="Fitzgerald M."/>
            <person name="Haas B."/>
            <person name="Abouelleil A."/>
            <person name="Alvarado L."/>
            <person name="Arachchi H.M."/>
            <person name="Berlin A."/>
            <person name="Chapman S.B."/>
            <person name="Goldberg J."/>
            <person name="Griggs A."/>
            <person name="Gujja S."/>
            <person name="Hansen M."/>
            <person name="Howarth C."/>
            <person name="Imamovic A."/>
            <person name="Larimer J."/>
            <person name="McCowen C."/>
            <person name="Montmayeur A."/>
            <person name="Murphy C."/>
            <person name="Neiman D."/>
            <person name="Pearson M."/>
            <person name="Priest M."/>
            <person name="Roberts A."/>
            <person name="Saif S."/>
            <person name="Shea T."/>
            <person name="Sisk P."/>
            <person name="Sykes S."/>
            <person name="Wortman J."/>
            <person name="Nusbaum C."/>
            <person name="Birren B."/>
        </authorList>
    </citation>
    <scope>NUCLEOTIDE SEQUENCE [LARGE SCALE GENOMIC DNA]</scope>
    <source>
        <strain evidence="5">ACS-171-V-Col2</strain>
    </source>
</reference>
<name>K9EGG7_9ACTO</name>
<dbReference type="Proteomes" id="UP000009888">
    <property type="component" value="Unassembled WGS sequence"/>
</dbReference>
<dbReference type="GO" id="GO:0005975">
    <property type="term" value="P:carbohydrate metabolic process"/>
    <property type="evidence" value="ECO:0007669"/>
    <property type="project" value="UniProtKB-ARBA"/>
</dbReference>
<feature type="domain" description="Ig-like" evidence="3">
    <location>
        <begin position="80"/>
        <end position="134"/>
    </location>
</feature>
<dbReference type="HOGENOM" id="CLU_050637_0_0_11"/>
<evidence type="ECO:0000256" key="2">
    <source>
        <dbReference type="SAM" id="Phobius"/>
    </source>
</evidence>
<protein>
    <recommendedName>
        <fullName evidence="3">Ig-like domain-containing protein</fullName>
    </recommendedName>
</protein>
<dbReference type="InterPro" id="IPR013783">
    <property type="entry name" value="Ig-like_fold"/>
</dbReference>
<feature type="compositionally biased region" description="Polar residues" evidence="1">
    <location>
        <begin position="381"/>
        <end position="391"/>
    </location>
</feature>
<accession>K9EGG7</accession>
<gene>
    <name evidence="4" type="ORF">HMPREF9233_01410</name>
</gene>
<evidence type="ECO:0000313" key="5">
    <source>
        <dbReference type="Proteomes" id="UP000009888"/>
    </source>
</evidence>
<proteinExistence type="predicted"/>
<evidence type="ECO:0000313" key="4">
    <source>
        <dbReference type="EMBL" id="EKU94956.1"/>
    </source>
</evidence>
<dbReference type="PATRIC" id="fig|883066.3.peg.1474"/>
<comment type="caution">
    <text evidence="4">The sequence shown here is derived from an EMBL/GenBank/DDBJ whole genome shotgun (WGS) entry which is preliminary data.</text>
</comment>
<dbReference type="EMBL" id="AGWL01000007">
    <property type="protein sequence ID" value="EKU94956.1"/>
    <property type="molecule type" value="Genomic_DNA"/>
</dbReference>
<dbReference type="AlphaFoldDB" id="K9EGG7"/>
<keyword evidence="2" id="KW-1133">Transmembrane helix</keyword>
<keyword evidence="2" id="KW-0472">Membrane</keyword>
<dbReference type="InterPro" id="IPR022038">
    <property type="entry name" value="Ig-like_bact"/>
</dbReference>
<organism evidence="4 5">
    <name type="scientific">Actinobaculum massiliense ACS-171-V-Col2</name>
    <dbReference type="NCBI Taxonomy" id="883066"/>
    <lineage>
        <taxon>Bacteria</taxon>
        <taxon>Bacillati</taxon>
        <taxon>Actinomycetota</taxon>
        <taxon>Actinomycetes</taxon>
        <taxon>Actinomycetales</taxon>
        <taxon>Actinomycetaceae</taxon>
        <taxon>Actinobaculum</taxon>
    </lineage>
</organism>
<dbReference type="Gene3D" id="2.60.40.10">
    <property type="entry name" value="Immunoglobulins"/>
    <property type="match status" value="4"/>
</dbReference>
<evidence type="ECO:0000256" key="1">
    <source>
        <dbReference type="SAM" id="MobiDB-lite"/>
    </source>
</evidence>
<feature type="transmembrane region" description="Helical" evidence="2">
    <location>
        <begin position="416"/>
        <end position="435"/>
    </location>
</feature>
<evidence type="ECO:0000259" key="3">
    <source>
        <dbReference type="Pfam" id="PF07523"/>
    </source>
</evidence>
<sequence length="440" mass="47461">MHLVPGETVYKPTDPVRDGFFFRGWSAISQLSDEAQDSKNPKVFGIDEYKFDETAKADFKVRGKLVHVYANWAKIVGQNKVISVGDSFDPKDLIATVVDQSGNALSKDDVVVEGDYKTDTVGTYELSLRYKDAKNGDPVKVTLYVNPKLEVTDKEIEFGDENFDLSSMITNEPGKEVKIDKGSFNPNKAGTYQITFTVIGEDGTPIVKTANVTVKHPKPALAVHDVEIWEGESFKLADMIDAEKTNGVAVPDLNAPFNTAVAGEYPINFTVTNPDGVETTETAKLIVKKRLTPLTPAPVLEVKDLEIWEGDPVDLSSMVTKAEGGKALANPDSKFDANKPGEYTIEFTVTGENGATTTKTATLIVKPRPESEKLECVCPDPTNTSSGSNSPAGPKGTVKKQQEASKPKLAHSGAQGVLGAGITALITLGTGIVILRRKKI</sequence>
<dbReference type="eggNOG" id="COG4932">
    <property type="taxonomic scope" value="Bacteria"/>
</dbReference>
<keyword evidence="2" id="KW-0812">Transmembrane</keyword>
<dbReference type="Pfam" id="PF07523">
    <property type="entry name" value="Big_3"/>
    <property type="match status" value="1"/>
</dbReference>